<gene>
    <name evidence="1" type="ORF">Oscil6304_2055</name>
</gene>
<accession>K9THW9</accession>
<dbReference type="PATRIC" id="fig|56110.3.peg.2455"/>
<proteinExistence type="predicted"/>
<dbReference type="AlphaFoldDB" id="K9THW9"/>
<evidence type="ECO:0000313" key="1">
    <source>
        <dbReference type="EMBL" id="AFY81721.1"/>
    </source>
</evidence>
<dbReference type="Proteomes" id="UP000010367">
    <property type="component" value="Chromosome"/>
</dbReference>
<dbReference type="KEGG" id="oac:Oscil6304_2055"/>
<evidence type="ECO:0000313" key="2">
    <source>
        <dbReference type="Proteomes" id="UP000010367"/>
    </source>
</evidence>
<dbReference type="EMBL" id="CP003607">
    <property type="protein sequence ID" value="AFY81721.1"/>
    <property type="molecule type" value="Genomic_DNA"/>
</dbReference>
<keyword evidence="2" id="KW-1185">Reference proteome</keyword>
<protein>
    <submittedName>
        <fullName evidence="1">Uncharacterized protein</fullName>
    </submittedName>
</protein>
<reference evidence="1 2" key="1">
    <citation type="submission" date="2012-06" db="EMBL/GenBank/DDBJ databases">
        <title>Finished chromosome of genome of Oscillatoria acuminata PCC 6304.</title>
        <authorList>
            <consortium name="US DOE Joint Genome Institute"/>
            <person name="Gugger M."/>
            <person name="Coursin T."/>
            <person name="Rippka R."/>
            <person name="Tandeau De Marsac N."/>
            <person name="Huntemann M."/>
            <person name="Wei C.-L."/>
            <person name="Han J."/>
            <person name="Detter J.C."/>
            <person name="Han C."/>
            <person name="Tapia R."/>
            <person name="Davenport K."/>
            <person name="Daligault H."/>
            <person name="Erkkila T."/>
            <person name="Gu W."/>
            <person name="Munk A.C.C."/>
            <person name="Teshima H."/>
            <person name="Xu Y."/>
            <person name="Chain P."/>
            <person name="Chen A."/>
            <person name="Krypides N."/>
            <person name="Mavromatis K."/>
            <person name="Markowitz V."/>
            <person name="Szeto E."/>
            <person name="Ivanova N."/>
            <person name="Mikhailova N."/>
            <person name="Ovchinnikova G."/>
            <person name="Pagani I."/>
            <person name="Pati A."/>
            <person name="Goodwin L."/>
            <person name="Peters L."/>
            <person name="Pitluck S."/>
            <person name="Woyke T."/>
            <person name="Kerfeld C."/>
        </authorList>
    </citation>
    <scope>NUCLEOTIDE SEQUENCE [LARGE SCALE GENOMIC DNA]</scope>
    <source>
        <strain evidence="1 2">PCC 6304</strain>
    </source>
</reference>
<organism evidence="1 2">
    <name type="scientific">Oscillatoria acuminata PCC 6304</name>
    <dbReference type="NCBI Taxonomy" id="56110"/>
    <lineage>
        <taxon>Bacteria</taxon>
        <taxon>Bacillati</taxon>
        <taxon>Cyanobacteriota</taxon>
        <taxon>Cyanophyceae</taxon>
        <taxon>Oscillatoriophycideae</taxon>
        <taxon>Oscillatoriales</taxon>
        <taxon>Oscillatoriaceae</taxon>
        <taxon>Oscillatoria</taxon>
    </lineage>
</organism>
<sequence>MPNLTDMVNFSVDGNPIDPRFCLFNLNICSPLGLR</sequence>
<name>K9THW9_9CYAN</name>
<dbReference type="InParanoid" id="K9THW9"/>
<dbReference type="HOGENOM" id="CLU_3366179_0_0_3"/>